<evidence type="ECO:0000256" key="10">
    <source>
        <dbReference type="ARBA" id="ARBA00029409"/>
    </source>
</evidence>
<evidence type="ECO:0000256" key="1">
    <source>
        <dbReference type="ARBA" id="ARBA00005051"/>
    </source>
</evidence>
<proteinExistence type="inferred from homology"/>
<organism evidence="14 15">
    <name type="scientific">Bergeyella cardium</name>
    <dbReference type="NCBI Taxonomy" id="1585976"/>
    <lineage>
        <taxon>Bacteria</taxon>
        <taxon>Pseudomonadati</taxon>
        <taxon>Bacteroidota</taxon>
        <taxon>Flavobacteriia</taxon>
        <taxon>Flavobacteriales</taxon>
        <taxon>Weeksellaceae</taxon>
        <taxon>Bergeyella</taxon>
    </lineage>
</organism>
<evidence type="ECO:0000256" key="8">
    <source>
        <dbReference type="ARBA" id="ARBA00022840"/>
    </source>
</evidence>
<dbReference type="CDD" id="cd00483">
    <property type="entry name" value="HPPK"/>
    <property type="match status" value="1"/>
</dbReference>
<accession>A0A6P1QVE3</accession>
<dbReference type="Proteomes" id="UP000464318">
    <property type="component" value="Chromosome"/>
</dbReference>
<evidence type="ECO:0000313" key="14">
    <source>
        <dbReference type="EMBL" id="QHN64770.1"/>
    </source>
</evidence>
<comment type="pathway">
    <text evidence="1">Cofactor biosynthesis; tetrahydrofolate biosynthesis; 2-amino-4-hydroxy-6-hydroxymethyl-7,8-dihydropteridine diphosphate from 7,8-dihydroneopterin triphosphate: step 4/4.</text>
</comment>
<dbReference type="AlphaFoldDB" id="A0A6P1QVE3"/>
<dbReference type="InterPro" id="IPR035907">
    <property type="entry name" value="Hppk_sf"/>
</dbReference>
<evidence type="ECO:0000256" key="11">
    <source>
        <dbReference type="ARBA" id="ARBA00029766"/>
    </source>
</evidence>
<evidence type="ECO:0000256" key="2">
    <source>
        <dbReference type="ARBA" id="ARBA00005810"/>
    </source>
</evidence>
<evidence type="ECO:0000256" key="5">
    <source>
        <dbReference type="ARBA" id="ARBA00022679"/>
    </source>
</evidence>
<dbReference type="PANTHER" id="PTHR43071">
    <property type="entry name" value="2-AMINO-4-HYDROXY-6-HYDROXYMETHYLDIHYDROPTERIDINE PYROPHOSPHOKINASE"/>
    <property type="match status" value="1"/>
</dbReference>
<dbReference type="SUPFAM" id="SSF55083">
    <property type="entry name" value="6-hydroxymethyl-7,8-dihydropterin pyrophosphokinase, HPPK"/>
    <property type="match status" value="1"/>
</dbReference>
<keyword evidence="7 14" id="KW-0418">Kinase</keyword>
<dbReference type="KEGG" id="bcad:DBX24_02110"/>
<keyword evidence="6" id="KW-0547">Nucleotide-binding</keyword>
<dbReference type="EC" id="2.7.6.3" evidence="3"/>
<evidence type="ECO:0000256" key="9">
    <source>
        <dbReference type="ARBA" id="ARBA00022909"/>
    </source>
</evidence>
<dbReference type="OrthoDB" id="9808041at2"/>
<dbReference type="Gene3D" id="3.30.70.560">
    <property type="entry name" value="7,8-Dihydro-6-hydroxymethylpterin-pyrophosphokinase HPPK"/>
    <property type="match status" value="1"/>
</dbReference>
<dbReference type="NCBIfam" id="TIGR01498">
    <property type="entry name" value="folK"/>
    <property type="match status" value="1"/>
</dbReference>
<evidence type="ECO:0000256" key="4">
    <source>
        <dbReference type="ARBA" id="ARBA00016218"/>
    </source>
</evidence>
<dbReference type="Pfam" id="PF01288">
    <property type="entry name" value="HPPK"/>
    <property type="match status" value="1"/>
</dbReference>
<dbReference type="GO" id="GO:0016301">
    <property type="term" value="F:kinase activity"/>
    <property type="evidence" value="ECO:0007669"/>
    <property type="project" value="UniProtKB-KW"/>
</dbReference>
<keyword evidence="9" id="KW-0289">Folate biosynthesis</keyword>
<dbReference type="InterPro" id="IPR000550">
    <property type="entry name" value="Hppk"/>
</dbReference>
<evidence type="ECO:0000256" key="6">
    <source>
        <dbReference type="ARBA" id="ARBA00022741"/>
    </source>
</evidence>
<dbReference type="GO" id="GO:0046654">
    <property type="term" value="P:tetrahydrofolate biosynthetic process"/>
    <property type="evidence" value="ECO:0007669"/>
    <property type="project" value="UniProtKB-UniPathway"/>
</dbReference>
<dbReference type="GO" id="GO:0003848">
    <property type="term" value="F:2-amino-4-hydroxy-6-hydroxymethyldihydropteridine diphosphokinase activity"/>
    <property type="evidence" value="ECO:0007669"/>
    <property type="project" value="UniProtKB-EC"/>
</dbReference>
<feature type="domain" description="7,8-dihydro-6-hydroxymethylpterin-pyrophosphokinase" evidence="13">
    <location>
        <begin position="8"/>
        <end position="137"/>
    </location>
</feature>
<evidence type="ECO:0000256" key="12">
    <source>
        <dbReference type="ARBA" id="ARBA00033413"/>
    </source>
</evidence>
<comment type="function">
    <text evidence="10">Catalyzes the transfer of pyrophosphate from adenosine triphosphate (ATP) to 6-hydroxymethyl-7,8-dihydropterin, an enzymatic step in folate biosynthesis pathway.</text>
</comment>
<dbReference type="GO" id="GO:0046656">
    <property type="term" value="P:folic acid biosynthetic process"/>
    <property type="evidence" value="ECO:0007669"/>
    <property type="project" value="UniProtKB-KW"/>
</dbReference>
<keyword evidence="5 14" id="KW-0808">Transferase</keyword>
<gene>
    <name evidence="14" type="primary">folK</name>
    <name evidence="14" type="ORF">DBX24_02110</name>
</gene>
<keyword evidence="15" id="KW-1185">Reference proteome</keyword>
<evidence type="ECO:0000256" key="3">
    <source>
        <dbReference type="ARBA" id="ARBA00013253"/>
    </source>
</evidence>
<protein>
    <recommendedName>
        <fullName evidence="4">2-amino-4-hydroxy-6-hydroxymethyldihydropteridine pyrophosphokinase</fullName>
        <ecNumber evidence="3">2.7.6.3</ecNumber>
    </recommendedName>
    <alternativeName>
        <fullName evidence="11">6-hydroxymethyl-7,8-dihydropterin pyrophosphokinase</fullName>
    </alternativeName>
    <alternativeName>
        <fullName evidence="12">7,8-dihydro-6-hydroxymethylpterin-pyrophosphokinase</fullName>
    </alternativeName>
</protein>
<dbReference type="RefSeq" id="WP_120488570.1">
    <property type="nucleotide sequence ID" value="NZ_CP029149.1"/>
</dbReference>
<keyword evidence="8" id="KW-0067">ATP-binding</keyword>
<reference evidence="14 15" key="1">
    <citation type="submission" date="2018-04" db="EMBL/GenBank/DDBJ databases">
        <title>Characteristic and Complete Genome Sequencing of A Novel Member of Infective Endocarditis Causative Bacteria: Bergeyella cardium QL-PH.</title>
        <authorList>
            <person name="Pan H."/>
            <person name="Sun E."/>
            <person name="Zhang Y."/>
        </authorList>
    </citation>
    <scope>NUCLEOTIDE SEQUENCE [LARGE SCALE GENOMIC DNA]</scope>
    <source>
        <strain evidence="14 15">HPQL</strain>
    </source>
</reference>
<evidence type="ECO:0000259" key="13">
    <source>
        <dbReference type="Pfam" id="PF01288"/>
    </source>
</evidence>
<sequence>MLHRTVILLLGSNLGDQKKNLEEALSEIKLQIGKVLQISNFLYSEPVEFVSSNIFCNIAASVNTILSPIELLRVIKKVEQKMGREFDSSFYEGEYRDRVIDIDIVKIEGLHFECNKLSIPHKKHLEERQFSKEILNNLINFCKT</sequence>
<evidence type="ECO:0000256" key="7">
    <source>
        <dbReference type="ARBA" id="ARBA00022777"/>
    </source>
</evidence>
<dbReference type="PANTHER" id="PTHR43071:SF1">
    <property type="entry name" value="2-AMINO-4-HYDROXY-6-HYDROXYMETHYLDIHYDROPTERIDINE PYROPHOSPHOKINASE"/>
    <property type="match status" value="1"/>
</dbReference>
<dbReference type="EMBL" id="CP029149">
    <property type="protein sequence ID" value="QHN64770.1"/>
    <property type="molecule type" value="Genomic_DNA"/>
</dbReference>
<dbReference type="UniPathway" id="UPA00077">
    <property type="reaction ID" value="UER00155"/>
</dbReference>
<comment type="similarity">
    <text evidence="2">Belongs to the HPPK family.</text>
</comment>
<dbReference type="GO" id="GO:0005524">
    <property type="term" value="F:ATP binding"/>
    <property type="evidence" value="ECO:0007669"/>
    <property type="project" value="UniProtKB-KW"/>
</dbReference>
<name>A0A6P1QVE3_9FLAO</name>
<evidence type="ECO:0000313" key="15">
    <source>
        <dbReference type="Proteomes" id="UP000464318"/>
    </source>
</evidence>